<dbReference type="Proteomes" id="UP001183410">
    <property type="component" value="Unassembled WGS sequence"/>
</dbReference>
<dbReference type="InterPro" id="IPR016794">
    <property type="entry name" value="UCP21603_acetyltransf"/>
</dbReference>
<organism evidence="2 3">
    <name type="scientific">Streptomyces chisholmiae</name>
    <dbReference type="NCBI Taxonomy" id="3075540"/>
    <lineage>
        <taxon>Bacteria</taxon>
        <taxon>Bacillati</taxon>
        <taxon>Actinomycetota</taxon>
        <taxon>Actinomycetes</taxon>
        <taxon>Kitasatosporales</taxon>
        <taxon>Streptomycetaceae</taxon>
        <taxon>Streptomyces</taxon>
    </lineage>
</organism>
<dbReference type="GO" id="GO:0016746">
    <property type="term" value="F:acyltransferase activity"/>
    <property type="evidence" value="ECO:0007669"/>
    <property type="project" value="UniProtKB-KW"/>
</dbReference>
<feature type="domain" description="N-acetyltransferase" evidence="1">
    <location>
        <begin position="140"/>
        <end position="282"/>
    </location>
</feature>
<dbReference type="Gene3D" id="3.40.630.30">
    <property type="match status" value="1"/>
</dbReference>
<dbReference type="SUPFAM" id="SSF55729">
    <property type="entry name" value="Acyl-CoA N-acyltransferases (Nat)"/>
    <property type="match status" value="1"/>
</dbReference>
<dbReference type="InterPro" id="IPR025289">
    <property type="entry name" value="DUF4081"/>
</dbReference>
<evidence type="ECO:0000313" key="3">
    <source>
        <dbReference type="Proteomes" id="UP001183410"/>
    </source>
</evidence>
<dbReference type="PROSITE" id="PS51186">
    <property type="entry name" value="GNAT"/>
    <property type="match status" value="1"/>
</dbReference>
<keyword evidence="3" id="KW-1185">Reference proteome</keyword>
<sequence length="282" mass="30467">MLTTPSVRLLGPAELGQALAVLNEDPVANAFVTARVLDSRLEPPYLGGEMWGHYRDSRLAALCYAGANLVPIQADDEAVTAFAARARGQGRRCSSIVGPVAPTARLWSLLEPHWGPARELRRRQPLLVVDTPPADITPDPLVRRMRRDEMELVLPAAVDMFTEEVGISPLDADDGGLTYQARVAEIVGAGRCFARVEDGRVVFKAEIGAVTPQTCQLQGVWTAPDRRGEGLATRGLATVLRHAIGETAPLVSLYANDFNTPALAVYRRLGFTESGALMSVLF</sequence>
<dbReference type="InterPro" id="IPR000182">
    <property type="entry name" value="GNAT_dom"/>
</dbReference>
<comment type="caution">
    <text evidence="2">The sequence shown here is derived from an EMBL/GenBank/DDBJ whole genome shotgun (WGS) entry which is preliminary data.</text>
</comment>
<dbReference type="PIRSF" id="PIRSF021603">
    <property type="entry name" value="UCP21603_acetyltransf"/>
    <property type="match status" value="1"/>
</dbReference>
<dbReference type="EMBL" id="JAVREO010000016">
    <property type="protein sequence ID" value="MDT0269294.1"/>
    <property type="molecule type" value="Genomic_DNA"/>
</dbReference>
<proteinExistence type="predicted"/>
<dbReference type="EC" id="2.3.1.-" evidence="2"/>
<name>A0ABU2JWF1_9ACTN</name>
<dbReference type="Pfam" id="PF13312">
    <property type="entry name" value="DUF4081"/>
    <property type="match status" value="1"/>
</dbReference>
<protein>
    <submittedName>
        <fullName evidence="2">GNAT family N-acetyltransferase</fullName>
        <ecNumber evidence="2">2.3.1.-</ecNumber>
    </submittedName>
</protein>
<keyword evidence="2" id="KW-0012">Acyltransferase</keyword>
<dbReference type="Pfam" id="PF00583">
    <property type="entry name" value="Acetyltransf_1"/>
    <property type="match status" value="1"/>
</dbReference>
<dbReference type="RefSeq" id="WP_311669382.1">
    <property type="nucleotide sequence ID" value="NZ_JAVREO010000016.1"/>
</dbReference>
<gene>
    <name evidence="2" type="ORF">RM844_23695</name>
</gene>
<evidence type="ECO:0000259" key="1">
    <source>
        <dbReference type="PROSITE" id="PS51186"/>
    </source>
</evidence>
<reference evidence="3" key="1">
    <citation type="submission" date="2023-07" db="EMBL/GenBank/DDBJ databases">
        <title>30 novel species of actinomycetes from the DSMZ collection.</title>
        <authorList>
            <person name="Nouioui I."/>
        </authorList>
    </citation>
    <scope>NUCLEOTIDE SEQUENCE [LARGE SCALE GENOMIC DNA]</scope>
    <source>
        <strain evidence="3">DSM 44915</strain>
    </source>
</reference>
<dbReference type="InterPro" id="IPR016181">
    <property type="entry name" value="Acyl_CoA_acyltransferase"/>
</dbReference>
<evidence type="ECO:0000313" key="2">
    <source>
        <dbReference type="EMBL" id="MDT0269294.1"/>
    </source>
</evidence>
<accession>A0ABU2JWF1</accession>
<keyword evidence="2" id="KW-0808">Transferase</keyword>